<comment type="caution">
    <text evidence="3">The sequence shown here is derived from an EMBL/GenBank/DDBJ whole genome shotgun (WGS) entry which is preliminary data.</text>
</comment>
<reference evidence="3" key="1">
    <citation type="journal article" date="2020" name="Fungal Divers.">
        <title>Resolving the Mortierellaceae phylogeny through synthesis of multi-gene phylogenetics and phylogenomics.</title>
        <authorList>
            <person name="Vandepol N."/>
            <person name="Liber J."/>
            <person name="Desiro A."/>
            <person name="Na H."/>
            <person name="Kennedy M."/>
            <person name="Barry K."/>
            <person name="Grigoriev I.V."/>
            <person name="Miller A.N."/>
            <person name="O'Donnell K."/>
            <person name="Stajich J.E."/>
            <person name="Bonito G."/>
        </authorList>
    </citation>
    <scope>NUCLEOTIDE SEQUENCE</scope>
    <source>
        <strain evidence="3">NRRL 28262</strain>
    </source>
</reference>
<feature type="non-terminal residue" evidence="3">
    <location>
        <position position="222"/>
    </location>
</feature>
<dbReference type="AlphaFoldDB" id="A0AAD4H4C2"/>
<feature type="region of interest" description="Disordered" evidence="2">
    <location>
        <begin position="1"/>
        <end position="42"/>
    </location>
</feature>
<evidence type="ECO:0000256" key="2">
    <source>
        <dbReference type="SAM" id="MobiDB-lite"/>
    </source>
</evidence>
<sequence length="222" mass="24460">MSSSPSHSSRSDGQASPLDSTSADPAAALQQITTERNSLRSQNDQLWKIIEKQRSIIQNLQKDVAKLSSERDLLRHHLTQQHQHHLLQQQQQQQQQQHQTHPNGDQHRLPKDFNDSGNTSTTGTSLAQVNGHHQQSRRSLERKTQAAAASTQPSTTDVAPQLQSTTAQDDLDGCISNRGESLEQDRDIDSISTHTTLPKHIDNLAAPSYQGDITVAAAPLPT</sequence>
<feature type="region of interest" description="Disordered" evidence="2">
    <location>
        <begin position="79"/>
        <end position="171"/>
    </location>
</feature>
<feature type="compositionally biased region" description="Low complexity" evidence="2">
    <location>
        <begin position="86"/>
        <end position="101"/>
    </location>
</feature>
<accession>A0AAD4H4C2</accession>
<feature type="compositionally biased region" description="Low complexity" evidence="2">
    <location>
        <begin position="116"/>
        <end position="125"/>
    </location>
</feature>
<evidence type="ECO:0000313" key="4">
    <source>
        <dbReference type="Proteomes" id="UP001194580"/>
    </source>
</evidence>
<protein>
    <submittedName>
        <fullName evidence="3">Uncharacterized protein</fullName>
    </submittedName>
</protein>
<feature type="compositionally biased region" description="Polar residues" evidence="2">
    <location>
        <begin position="30"/>
        <end position="42"/>
    </location>
</feature>
<keyword evidence="1" id="KW-0175">Coiled coil</keyword>
<evidence type="ECO:0000313" key="3">
    <source>
        <dbReference type="EMBL" id="KAG0268665.1"/>
    </source>
</evidence>
<feature type="compositionally biased region" description="Polar residues" evidence="2">
    <location>
        <begin position="12"/>
        <end position="23"/>
    </location>
</feature>
<dbReference type="EMBL" id="JAAAIL010001501">
    <property type="protein sequence ID" value="KAG0268665.1"/>
    <property type="molecule type" value="Genomic_DNA"/>
</dbReference>
<gene>
    <name evidence="3" type="ORF">BGZ95_002383</name>
</gene>
<evidence type="ECO:0000256" key="1">
    <source>
        <dbReference type="SAM" id="Coils"/>
    </source>
</evidence>
<feature type="compositionally biased region" description="Low complexity" evidence="2">
    <location>
        <begin position="145"/>
        <end position="156"/>
    </location>
</feature>
<name>A0AAD4H4C2_9FUNG</name>
<feature type="compositionally biased region" description="Basic and acidic residues" evidence="2">
    <location>
        <begin position="104"/>
        <end position="114"/>
    </location>
</feature>
<keyword evidence="4" id="KW-1185">Reference proteome</keyword>
<dbReference type="Proteomes" id="UP001194580">
    <property type="component" value="Unassembled WGS sequence"/>
</dbReference>
<organism evidence="3 4">
    <name type="scientific">Linnemannia exigua</name>
    <dbReference type="NCBI Taxonomy" id="604196"/>
    <lineage>
        <taxon>Eukaryota</taxon>
        <taxon>Fungi</taxon>
        <taxon>Fungi incertae sedis</taxon>
        <taxon>Mucoromycota</taxon>
        <taxon>Mortierellomycotina</taxon>
        <taxon>Mortierellomycetes</taxon>
        <taxon>Mortierellales</taxon>
        <taxon>Mortierellaceae</taxon>
        <taxon>Linnemannia</taxon>
    </lineage>
</organism>
<feature type="coiled-coil region" evidence="1">
    <location>
        <begin position="50"/>
        <end position="77"/>
    </location>
</feature>
<proteinExistence type="predicted"/>
<feature type="compositionally biased region" description="Polar residues" evidence="2">
    <location>
        <begin position="157"/>
        <end position="168"/>
    </location>
</feature>